<sequence length="521" mass="52874">MLSKLIFCAFLAAARTCGSHGSGYNQQAPSVSPQFLDLPSFDTKSIVGQPTTINHKSFIEHVSSGTGSSSGSGRSSNRHTTGTRSSTLLNKAIAEQGAVPDSVILPSSSTNVQATPPNFSSVPIGIFSNNYANSGILSAGLFGTSIDKAVGTVPSILSLNSRIDHSASGSISTVPNGIPSLNSNKDGILSTGFLNTPFDKINVPVPEIISVSVSSSTDDGTPVSLASSPPNVPAANYAKDGILSTGQFGTSLGKDVISIPNAVSVNYVNGHGAPGSVSAVAVPVKVSSSVGPAESSFLSSFGAVVEKTSAVSTPDSISLRKVAAVQNEAPSVNYAAEKVLAGPVVSQSTISNPTTLASQASIDKYLSTPASDILGLLGNGYNSNPNGILSSGFLGAPISSTFGLTGKELSTNGLFSLSNIGNNGNLGGALVNVPVVGNKEDPINKFETVIQHAAPVNAVAAPMAFNGINNNNLFNGLIGNGFFADPLGFPNGLFGSTYNGINGFGAGDVAVDNVFSKYLWR</sequence>
<reference evidence="3 4" key="1">
    <citation type="journal article" date="2019" name="Sci. Rep.">
        <title>Orb-weaving spider Araneus ventricosus genome elucidates the spidroin gene catalogue.</title>
        <authorList>
            <person name="Kono N."/>
            <person name="Nakamura H."/>
            <person name="Ohtoshi R."/>
            <person name="Moran D.A.P."/>
            <person name="Shinohara A."/>
            <person name="Yoshida Y."/>
            <person name="Fujiwara M."/>
            <person name="Mori M."/>
            <person name="Tomita M."/>
            <person name="Arakawa K."/>
        </authorList>
    </citation>
    <scope>NUCLEOTIDE SEQUENCE [LARGE SCALE GENOMIC DNA]</scope>
</reference>
<comment type="caution">
    <text evidence="3">The sequence shown here is derived from an EMBL/GenBank/DDBJ whole genome shotgun (WGS) entry which is preliminary data.</text>
</comment>
<accession>A0A4Y2FIF3</accession>
<organism evidence="3 4">
    <name type="scientific">Araneus ventricosus</name>
    <name type="common">Orbweaver spider</name>
    <name type="synonym">Epeira ventricosa</name>
    <dbReference type="NCBI Taxonomy" id="182803"/>
    <lineage>
        <taxon>Eukaryota</taxon>
        <taxon>Metazoa</taxon>
        <taxon>Ecdysozoa</taxon>
        <taxon>Arthropoda</taxon>
        <taxon>Chelicerata</taxon>
        <taxon>Arachnida</taxon>
        <taxon>Araneae</taxon>
        <taxon>Araneomorphae</taxon>
        <taxon>Entelegynae</taxon>
        <taxon>Araneoidea</taxon>
        <taxon>Araneidae</taxon>
        <taxon>Araneus</taxon>
    </lineage>
</organism>
<feature type="signal peptide" evidence="2">
    <location>
        <begin position="1"/>
        <end position="21"/>
    </location>
</feature>
<gene>
    <name evidence="3" type="ORF">AVEN_100570_1</name>
</gene>
<evidence type="ECO:0000256" key="2">
    <source>
        <dbReference type="SAM" id="SignalP"/>
    </source>
</evidence>
<evidence type="ECO:0000313" key="4">
    <source>
        <dbReference type="Proteomes" id="UP000499080"/>
    </source>
</evidence>
<proteinExistence type="predicted"/>
<dbReference type="Proteomes" id="UP000499080">
    <property type="component" value="Unassembled WGS sequence"/>
</dbReference>
<feature type="chain" id="PRO_5021287388" evidence="2">
    <location>
        <begin position="22"/>
        <end position="521"/>
    </location>
</feature>
<dbReference type="AlphaFoldDB" id="A0A4Y2FIF3"/>
<evidence type="ECO:0000256" key="1">
    <source>
        <dbReference type="SAM" id="MobiDB-lite"/>
    </source>
</evidence>
<feature type="compositionally biased region" description="Low complexity" evidence="1">
    <location>
        <begin position="63"/>
        <end position="86"/>
    </location>
</feature>
<feature type="region of interest" description="Disordered" evidence="1">
    <location>
        <begin position="62"/>
        <end position="86"/>
    </location>
</feature>
<evidence type="ECO:0000313" key="3">
    <source>
        <dbReference type="EMBL" id="GBM40159.1"/>
    </source>
</evidence>
<protein>
    <submittedName>
        <fullName evidence="3">Uncharacterized protein</fullName>
    </submittedName>
</protein>
<keyword evidence="4" id="KW-1185">Reference proteome</keyword>
<dbReference type="EMBL" id="BGPR01000920">
    <property type="protein sequence ID" value="GBM40159.1"/>
    <property type="molecule type" value="Genomic_DNA"/>
</dbReference>
<dbReference type="OrthoDB" id="6429306at2759"/>
<keyword evidence="2" id="KW-0732">Signal</keyword>
<name>A0A4Y2FIF3_ARAVE</name>